<dbReference type="EMBL" id="JBHSGR010000022">
    <property type="protein sequence ID" value="MFC4695326.1"/>
    <property type="molecule type" value="Genomic_DNA"/>
</dbReference>
<evidence type="ECO:0000313" key="3">
    <source>
        <dbReference type="Proteomes" id="UP001596025"/>
    </source>
</evidence>
<feature type="domain" description="UspA" evidence="1">
    <location>
        <begin position="35"/>
        <end position="147"/>
    </location>
</feature>
<organism evidence="2 3">
    <name type="scientific">Geodermatophilus arenarius</name>
    <dbReference type="NCBI Taxonomy" id="1137990"/>
    <lineage>
        <taxon>Bacteria</taxon>
        <taxon>Bacillati</taxon>
        <taxon>Actinomycetota</taxon>
        <taxon>Actinomycetes</taxon>
        <taxon>Geodermatophilales</taxon>
        <taxon>Geodermatophilaceae</taxon>
        <taxon>Geodermatophilus</taxon>
    </lineage>
</organism>
<reference evidence="3" key="1">
    <citation type="journal article" date="2019" name="Int. J. Syst. Evol. Microbiol.">
        <title>The Global Catalogue of Microorganisms (GCM) 10K type strain sequencing project: providing services to taxonomists for standard genome sequencing and annotation.</title>
        <authorList>
            <consortium name="The Broad Institute Genomics Platform"/>
            <consortium name="The Broad Institute Genome Sequencing Center for Infectious Disease"/>
            <person name="Wu L."/>
            <person name="Ma J."/>
        </authorList>
    </citation>
    <scope>NUCLEOTIDE SEQUENCE [LARGE SCALE GENOMIC DNA]</scope>
    <source>
        <strain evidence="3">CCUG 62763</strain>
    </source>
</reference>
<dbReference type="SUPFAM" id="SSF52402">
    <property type="entry name" value="Adenine nucleotide alpha hydrolases-like"/>
    <property type="match status" value="1"/>
</dbReference>
<proteinExistence type="predicted"/>
<dbReference type="InterPro" id="IPR006016">
    <property type="entry name" value="UspA"/>
</dbReference>
<dbReference type="Proteomes" id="UP001596025">
    <property type="component" value="Unassembled WGS sequence"/>
</dbReference>
<protein>
    <submittedName>
        <fullName evidence="2">Universal stress protein</fullName>
    </submittedName>
</protein>
<name>A0ABV9LNI5_9ACTN</name>
<evidence type="ECO:0000259" key="1">
    <source>
        <dbReference type="Pfam" id="PF00582"/>
    </source>
</evidence>
<dbReference type="InterPro" id="IPR014729">
    <property type="entry name" value="Rossmann-like_a/b/a_fold"/>
</dbReference>
<dbReference type="RefSeq" id="WP_387992011.1">
    <property type="nucleotide sequence ID" value="NZ_JBHSGR010000022.1"/>
</dbReference>
<keyword evidence="3" id="KW-1185">Reference proteome</keyword>
<accession>A0ABV9LNI5</accession>
<evidence type="ECO:0000313" key="2">
    <source>
        <dbReference type="EMBL" id="MFC4695326.1"/>
    </source>
</evidence>
<gene>
    <name evidence="2" type="ORF">ACFO3M_18135</name>
</gene>
<dbReference type="Gene3D" id="3.40.50.620">
    <property type="entry name" value="HUPs"/>
    <property type="match status" value="1"/>
</dbReference>
<sequence>MADPTAPVPPEDRSLQPVEPVRLVPQFSRRPAPSLVVHVDGSPSGYGALVWALREAARREGTVLAVDVVDGGERTLTGQRAAAEQTRAVVLERIEAQVVRAIAETGVTGRVRTATLERPLLEALVGAGRGGDLVLVNGSGRALLRQVVPRHPSRRLAHGA</sequence>
<comment type="caution">
    <text evidence="2">The sequence shown here is derived from an EMBL/GenBank/DDBJ whole genome shotgun (WGS) entry which is preliminary data.</text>
</comment>
<dbReference type="Pfam" id="PF00582">
    <property type="entry name" value="Usp"/>
    <property type="match status" value="1"/>
</dbReference>